<protein>
    <submittedName>
        <fullName evidence="2">Uncharacterized protein</fullName>
    </submittedName>
</protein>
<keyword evidence="3" id="KW-1185">Reference proteome</keyword>
<feature type="transmembrane region" description="Helical" evidence="1">
    <location>
        <begin position="151"/>
        <end position="172"/>
    </location>
</feature>
<dbReference type="AlphaFoldDB" id="A0A172T8Y4"/>
<evidence type="ECO:0000313" key="2">
    <source>
        <dbReference type="EMBL" id="ANE43404.1"/>
    </source>
</evidence>
<sequence>MKPKDWKDAMHNEAEAVSDTGWAHETNQAARLFGWRDHVPGFLVALVCSLTLSMTSNLFYSTPTGEDWLETSLAFRVPIYLIFASILLISTGIFLGRLKFSPRAVGSGFILLPLIDSGINIIASFITLSSSQGFRTNLFDFAASVQISSGMQFWIALMMVGCAALTYAGAVLGQRSSRRARTA</sequence>
<proteinExistence type="predicted"/>
<organism evidence="2 3">
    <name type="scientific">Deinococcus puniceus</name>
    <dbReference type="NCBI Taxonomy" id="1182568"/>
    <lineage>
        <taxon>Bacteria</taxon>
        <taxon>Thermotogati</taxon>
        <taxon>Deinococcota</taxon>
        <taxon>Deinococci</taxon>
        <taxon>Deinococcales</taxon>
        <taxon>Deinococcaceae</taxon>
        <taxon>Deinococcus</taxon>
    </lineage>
</organism>
<feature type="transmembrane region" description="Helical" evidence="1">
    <location>
        <begin position="110"/>
        <end position="131"/>
    </location>
</feature>
<keyword evidence="1" id="KW-1133">Transmembrane helix</keyword>
<dbReference type="OrthoDB" id="74055at2"/>
<dbReference type="STRING" id="1182568.SU48_06075"/>
<name>A0A172T8Y4_9DEIO</name>
<dbReference type="PATRIC" id="fig|1182568.3.peg.1266"/>
<evidence type="ECO:0000313" key="3">
    <source>
        <dbReference type="Proteomes" id="UP000077363"/>
    </source>
</evidence>
<accession>A0A172T8Y4</accession>
<dbReference type="EMBL" id="CP011387">
    <property type="protein sequence ID" value="ANE43404.1"/>
    <property type="molecule type" value="Genomic_DNA"/>
</dbReference>
<reference evidence="2 3" key="1">
    <citation type="submission" date="2015-01" db="EMBL/GenBank/DDBJ databases">
        <title>Deinococcus puniceus/DY1/ whole genome sequencing.</title>
        <authorList>
            <person name="Kim M.K."/>
            <person name="Srinivasan S."/>
            <person name="Lee J.-J."/>
        </authorList>
    </citation>
    <scope>NUCLEOTIDE SEQUENCE [LARGE SCALE GENOMIC DNA]</scope>
    <source>
        <strain evidence="2 3">DY1</strain>
    </source>
</reference>
<dbReference type="RefSeq" id="WP_064014467.1">
    <property type="nucleotide sequence ID" value="NZ_CP011387.1"/>
</dbReference>
<feature type="transmembrane region" description="Helical" evidence="1">
    <location>
        <begin position="41"/>
        <end position="59"/>
    </location>
</feature>
<feature type="transmembrane region" description="Helical" evidence="1">
    <location>
        <begin position="79"/>
        <end position="98"/>
    </location>
</feature>
<dbReference type="KEGG" id="dpu:SU48_06075"/>
<gene>
    <name evidence="2" type="ORF">SU48_06075</name>
</gene>
<keyword evidence="1" id="KW-0812">Transmembrane</keyword>
<evidence type="ECO:0000256" key="1">
    <source>
        <dbReference type="SAM" id="Phobius"/>
    </source>
</evidence>
<keyword evidence="1" id="KW-0472">Membrane</keyword>
<dbReference type="Proteomes" id="UP000077363">
    <property type="component" value="Chromosome"/>
</dbReference>